<dbReference type="Proteomes" id="UP000070138">
    <property type="component" value="Unassembled WGS sequence"/>
</dbReference>
<dbReference type="AlphaFoldDB" id="A0A137RIF6"/>
<sequence>MRGWSDKNIVIKIQSYKEGICWWCGKLADSQEHRHKKSDIKHIFGNKFEGNPIIIGDNYQKEIQGPNSKLLKFDNVLCQVCNNKRSQPFDKAYVLFVNYVLKNYESILDKGIIDLNNIVKTNVINFKHNIFRYFTKFICCRLASNNISIDKKLLGFLNNEEPLNFLYFKFELRPDIYSFLNRDGVDEYEGNIYLSPLRYFLSEDQININLVYQFYNLQWFRIYTFYSETMTNENYAGFQKYNDSHLIPIESKYSIHPDKLFDQIYDSGLKEKEDGEWLDEYLDYNIFIKS</sequence>
<proteinExistence type="predicted"/>
<evidence type="ECO:0000313" key="2">
    <source>
        <dbReference type="Proteomes" id="UP000070138"/>
    </source>
</evidence>
<dbReference type="EMBL" id="JRWG01000003">
    <property type="protein sequence ID" value="KXN99959.1"/>
    <property type="molecule type" value="Genomic_DNA"/>
</dbReference>
<protein>
    <submittedName>
        <fullName evidence="1">Uncharacterized protein</fullName>
    </submittedName>
</protein>
<evidence type="ECO:0000313" key="1">
    <source>
        <dbReference type="EMBL" id="KXN99959.1"/>
    </source>
</evidence>
<comment type="caution">
    <text evidence="1">The sequence shown here is derived from an EMBL/GenBank/DDBJ whole genome shotgun (WGS) entry which is preliminary data.</text>
</comment>
<dbReference type="STRING" id="1548749.LS48_05625"/>
<reference evidence="2" key="1">
    <citation type="submission" date="2014-10" db="EMBL/GenBank/DDBJ databases">
        <title>Genome sequencing of Vitellibacter sp. D-24.</title>
        <authorList>
            <person name="Thevarajoo S."/>
            <person name="Selvaratnam C."/>
            <person name="Goh K.M."/>
            <person name="Chong C.S."/>
        </authorList>
    </citation>
    <scope>NUCLEOTIDE SEQUENCE [LARGE SCALE GENOMIC DNA]</scope>
    <source>
        <strain evidence="2">D-24</strain>
    </source>
</reference>
<gene>
    <name evidence="1" type="ORF">LS48_05625</name>
</gene>
<reference evidence="1 2" key="2">
    <citation type="journal article" date="2016" name="Int. J. Syst. Evol. Microbiol.">
        <title>Vitellibacter aquimaris sp. nov., a marine bacterium isolated from seawater.</title>
        <authorList>
            <person name="Thevarajoo S."/>
            <person name="Selvaratnam C."/>
            <person name="Goh K.M."/>
            <person name="Hong K.W."/>
            <person name="Chan X.Y."/>
            <person name="Chan K.G."/>
            <person name="Chong C.S."/>
        </authorList>
    </citation>
    <scope>NUCLEOTIDE SEQUENCE [LARGE SCALE GENOMIC DNA]</scope>
    <source>
        <strain evidence="1 2">D-24</strain>
    </source>
</reference>
<organism evidence="1 2">
    <name type="scientific">Aequorivita aquimaris</name>
    <dbReference type="NCBI Taxonomy" id="1548749"/>
    <lineage>
        <taxon>Bacteria</taxon>
        <taxon>Pseudomonadati</taxon>
        <taxon>Bacteroidota</taxon>
        <taxon>Flavobacteriia</taxon>
        <taxon>Flavobacteriales</taxon>
        <taxon>Flavobacteriaceae</taxon>
        <taxon>Aequorivita</taxon>
    </lineage>
</organism>
<accession>A0A137RIF6</accession>
<keyword evidence="2" id="KW-1185">Reference proteome</keyword>
<name>A0A137RIF6_9FLAO</name>